<reference evidence="3" key="1">
    <citation type="journal article" date="2019" name="Int. J. Syst. Evol. Microbiol.">
        <title>The Global Catalogue of Microorganisms (GCM) 10K type strain sequencing project: providing services to taxonomists for standard genome sequencing and annotation.</title>
        <authorList>
            <consortium name="The Broad Institute Genomics Platform"/>
            <consortium name="The Broad Institute Genome Sequencing Center for Infectious Disease"/>
            <person name="Wu L."/>
            <person name="Ma J."/>
        </authorList>
    </citation>
    <scope>NUCLEOTIDE SEQUENCE [LARGE SCALE GENOMIC DNA]</scope>
    <source>
        <strain evidence="3">KCTC 42087</strain>
    </source>
</reference>
<name>A0ABW0ZZE6_9ACTN</name>
<protein>
    <submittedName>
        <fullName evidence="2">Acyl carrier protein</fullName>
    </submittedName>
</protein>
<dbReference type="InterPro" id="IPR036736">
    <property type="entry name" value="ACP-like_sf"/>
</dbReference>
<dbReference type="PROSITE" id="PS50075">
    <property type="entry name" value="CARRIER"/>
    <property type="match status" value="1"/>
</dbReference>
<comment type="caution">
    <text evidence="2">The sequence shown here is derived from an EMBL/GenBank/DDBJ whole genome shotgun (WGS) entry which is preliminary data.</text>
</comment>
<dbReference type="Gene3D" id="1.10.1200.10">
    <property type="entry name" value="ACP-like"/>
    <property type="match status" value="1"/>
</dbReference>
<organism evidence="2 3">
    <name type="scientific">Actinomadura rugatobispora</name>
    <dbReference type="NCBI Taxonomy" id="1994"/>
    <lineage>
        <taxon>Bacteria</taxon>
        <taxon>Bacillati</taxon>
        <taxon>Actinomycetota</taxon>
        <taxon>Actinomycetes</taxon>
        <taxon>Streptosporangiales</taxon>
        <taxon>Thermomonosporaceae</taxon>
        <taxon>Actinomadura</taxon>
    </lineage>
</organism>
<feature type="domain" description="Carrier" evidence="1">
    <location>
        <begin position="1"/>
        <end position="81"/>
    </location>
</feature>
<evidence type="ECO:0000313" key="2">
    <source>
        <dbReference type="EMBL" id="MFC5747678.1"/>
    </source>
</evidence>
<sequence>MDRKGIIEHIRRALTAAMDREVTQLRETTLLFEELGLDSAGTLELLLVLEDGFGFEVDPEDLEMDVFRTAGSLADYVTGLLAAEAAV</sequence>
<dbReference type="Pfam" id="PF00550">
    <property type="entry name" value="PP-binding"/>
    <property type="match status" value="1"/>
</dbReference>
<accession>A0ABW0ZZE6</accession>
<evidence type="ECO:0000259" key="1">
    <source>
        <dbReference type="PROSITE" id="PS50075"/>
    </source>
</evidence>
<proteinExistence type="predicted"/>
<dbReference type="Proteomes" id="UP001596074">
    <property type="component" value="Unassembled WGS sequence"/>
</dbReference>
<dbReference type="EMBL" id="JBHSON010000024">
    <property type="protein sequence ID" value="MFC5747678.1"/>
    <property type="molecule type" value="Genomic_DNA"/>
</dbReference>
<dbReference type="InterPro" id="IPR009081">
    <property type="entry name" value="PP-bd_ACP"/>
</dbReference>
<gene>
    <name evidence="2" type="ORF">ACFPZN_18785</name>
</gene>
<dbReference type="RefSeq" id="WP_378283297.1">
    <property type="nucleotide sequence ID" value="NZ_JBHSON010000024.1"/>
</dbReference>
<keyword evidence="3" id="KW-1185">Reference proteome</keyword>
<evidence type="ECO:0000313" key="3">
    <source>
        <dbReference type="Proteomes" id="UP001596074"/>
    </source>
</evidence>
<dbReference type="SUPFAM" id="SSF47336">
    <property type="entry name" value="ACP-like"/>
    <property type="match status" value="1"/>
</dbReference>